<evidence type="ECO:0000256" key="1">
    <source>
        <dbReference type="SAM" id="MobiDB-lite"/>
    </source>
</evidence>
<dbReference type="PANTHER" id="PTHR46535">
    <property type="entry name" value="NEDD4-BINDING PROTEIN 2"/>
    <property type="match status" value="1"/>
</dbReference>
<feature type="compositionally biased region" description="Basic and acidic residues" evidence="1">
    <location>
        <begin position="678"/>
        <end position="690"/>
    </location>
</feature>
<dbReference type="Gene3D" id="3.40.50.300">
    <property type="entry name" value="P-loop containing nucleotide triphosphate hydrolases"/>
    <property type="match status" value="1"/>
</dbReference>
<accession>A0A194QN22</accession>
<feature type="compositionally biased region" description="Acidic residues" evidence="1">
    <location>
        <begin position="668"/>
        <end position="677"/>
    </location>
</feature>
<dbReference type="Gene3D" id="3.30.1370.110">
    <property type="match status" value="1"/>
</dbReference>
<dbReference type="KEGG" id="pmac:106719705"/>
<name>A0A194QN22_PAPMA</name>
<dbReference type="OrthoDB" id="3231855at2759"/>
<proteinExistence type="predicted"/>
<sequence length="1240" mass="141391">MEDSLSDQEGVYHNVIETLYQTFGEVLTRDIICAIVEGCNGDMDQSANAIMNMTNEMEAESSSPNVENNVEVHQPTLTPRTQSFDHNNSDDSNSVRNVAVNDPQNRKQLGCSQNIEQHCEPHNSSSAGNMAKTNVSYSGVAQSGARPGTYTKNQLSPFPISDLNFWTNQIKQILMHHNKGSRILIIMRGLPGSGKTYLAKKILEATIGGDECDFSTHIFSADDYFFVKGSYRFDKTKLQDAHIWNRSKARSAMNRGVSPVIIDNTNVEPWEMEPYLRDGVNNGYLIEIVEPNTHWAKKANQLSRKNVHNVPLHTIKRMLSNFQDGITAERMMNYYKLSYPNNFIPPVLRNFPVIPIQTVPIELNPNGNVVSSVQYSEHDCNTTQENMTVQNKENICNPSGSSSSDEQMQEITKNNDDLSNTKDAENKQYEFDNNSEQNIESNMHVEELEEIDAAWETNEKWEDDPAENKRTCSKKDVTCENVISENSKPPRNKLNKLRRSLEDTKPDADNLLVECQDWTKIDMFMQPWDDTCKLDEESPLIAVEKVSSGTSMDLSDTDVCNVNKAYKVMSAVSRDINLYYMPLDKEKIPEKRMLDQSSMINEQILEEAFKNEDKKTQFRTFRNVFKNIPKIDLQNVFDICRGDVNWATLIVAEGVANGEFPSVKSEDSSDSDEESICTDDKMSNHVDDVNNKSLINDSKTSTSAKADQMSEETINKIIPYDNSQPSTSAKPDHILENSKYIAILTPRKGKKANTSEHHINLKRQIEKNVVISENHYSKHCLKIRNQRLGIGSEVNSNVNENQENINLDNIELSGNTQSPDGELPSTSNALMEIRTNYNTIGLDNESNSDDFPKSEKTVNINLSWDFISKLDEHFGRDEMIYPEYVTPIVNIPESLLNEINAFWMESYINQSQAKFKETELMIQQDEEIARELERHEFELNGAEEPKTPDFKDLMDNELALSLQNKFNSDWRKEEPMDMAAKLTREKLNNLFPDIHPQVLSELLVAHNNNFNNTVEGLLLSTGQAEILERENGLRDFIMAKGTEHREKMRKERKKELSKSEPLFLAGGEKVDMNLVERFRHQAELHLIRRNQIYQKIRENMSNGNIQVARYYSEIAAMHTQEFDHANSLAVATLIQVGTSKNDYTATMDLHNLRVREAMEGLDLFLDSNIHRLREIQGTSNVQFMTLFFITGRGLHSPGLPRIKPAVQKRLAQRNIAFNERNPGLLMAKVYAGHRMTHEIA</sequence>
<evidence type="ECO:0000313" key="5">
    <source>
        <dbReference type="Proteomes" id="UP000053240"/>
    </source>
</evidence>
<evidence type="ECO:0000259" key="3">
    <source>
        <dbReference type="PROSITE" id="PS51140"/>
    </source>
</evidence>
<dbReference type="InterPro" id="IPR052772">
    <property type="entry name" value="Endo/PolyKinase_Domain-Protein"/>
</dbReference>
<dbReference type="PROSITE" id="PS50828">
    <property type="entry name" value="SMR"/>
    <property type="match status" value="1"/>
</dbReference>
<feature type="region of interest" description="Disordered" evidence="1">
    <location>
        <begin position="392"/>
        <end position="421"/>
    </location>
</feature>
<gene>
    <name evidence="4" type="ORF">RR48_11806</name>
</gene>
<feature type="domain" description="CUE" evidence="3">
    <location>
        <begin position="979"/>
        <end position="1021"/>
    </location>
</feature>
<dbReference type="FunCoup" id="A0A194QN22">
    <property type="interactions" value="11"/>
</dbReference>
<dbReference type="SMART" id="SM00463">
    <property type="entry name" value="SMR"/>
    <property type="match status" value="1"/>
</dbReference>
<organism evidence="4 5">
    <name type="scientific">Papilio machaon</name>
    <name type="common">Old World swallowtail butterfly</name>
    <dbReference type="NCBI Taxonomy" id="76193"/>
    <lineage>
        <taxon>Eukaryota</taxon>
        <taxon>Metazoa</taxon>
        <taxon>Ecdysozoa</taxon>
        <taxon>Arthropoda</taxon>
        <taxon>Hexapoda</taxon>
        <taxon>Insecta</taxon>
        <taxon>Pterygota</taxon>
        <taxon>Neoptera</taxon>
        <taxon>Endopterygota</taxon>
        <taxon>Lepidoptera</taxon>
        <taxon>Glossata</taxon>
        <taxon>Ditrysia</taxon>
        <taxon>Papilionoidea</taxon>
        <taxon>Papilionidae</taxon>
        <taxon>Papilioninae</taxon>
        <taxon>Papilio</taxon>
    </lineage>
</organism>
<feature type="compositionally biased region" description="Polar residues" evidence="1">
    <location>
        <begin position="691"/>
        <end position="705"/>
    </location>
</feature>
<dbReference type="EMBL" id="KQ461195">
    <property type="protein sequence ID" value="KPJ06759.1"/>
    <property type="molecule type" value="Genomic_DNA"/>
</dbReference>
<dbReference type="InterPro" id="IPR002625">
    <property type="entry name" value="Smr_dom"/>
</dbReference>
<dbReference type="PANTHER" id="PTHR46535:SF1">
    <property type="entry name" value="NEDD4-BINDING PROTEIN 2"/>
    <property type="match status" value="1"/>
</dbReference>
<evidence type="ECO:0000313" key="4">
    <source>
        <dbReference type="EMBL" id="KPJ06759.1"/>
    </source>
</evidence>
<keyword evidence="5" id="KW-1185">Reference proteome</keyword>
<dbReference type="STRING" id="76193.A0A194QN22"/>
<feature type="domain" description="Smr" evidence="2">
    <location>
        <begin position="1147"/>
        <end position="1230"/>
    </location>
</feature>
<dbReference type="CDD" id="cd14279">
    <property type="entry name" value="CUE"/>
    <property type="match status" value="1"/>
</dbReference>
<dbReference type="SUPFAM" id="SSF160443">
    <property type="entry name" value="SMR domain-like"/>
    <property type="match status" value="1"/>
</dbReference>
<dbReference type="InParanoid" id="A0A194QN22"/>
<dbReference type="InterPro" id="IPR027417">
    <property type="entry name" value="P-loop_NTPase"/>
</dbReference>
<feature type="region of interest" description="Disordered" evidence="1">
    <location>
        <begin position="78"/>
        <end position="97"/>
    </location>
</feature>
<dbReference type="GO" id="GO:0043130">
    <property type="term" value="F:ubiquitin binding"/>
    <property type="evidence" value="ECO:0007669"/>
    <property type="project" value="InterPro"/>
</dbReference>
<evidence type="ECO:0000259" key="2">
    <source>
        <dbReference type="PROSITE" id="PS50828"/>
    </source>
</evidence>
<dbReference type="SUPFAM" id="SSF52540">
    <property type="entry name" value="P-loop containing nucleoside triphosphate hydrolases"/>
    <property type="match status" value="1"/>
</dbReference>
<dbReference type="GO" id="GO:0004519">
    <property type="term" value="F:endonuclease activity"/>
    <property type="evidence" value="ECO:0007669"/>
    <property type="project" value="TreeGrafter"/>
</dbReference>
<dbReference type="Proteomes" id="UP000053240">
    <property type="component" value="Unassembled WGS sequence"/>
</dbReference>
<dbReference type="GO" id="GO:0005634">
    <property type="term" value="C:nucleus"/>
    <property type="evidence" value="ECO:0007669"/>
    <property type="project" value="TreeGrafter"/>
</dbReference>
<dbReference type="PROSITE" id="PS51140">
    <property type="entry name" value="CUE"/>
    <property type="match status" value="1"/>
</dbReference>
<feature type="compositionally biased region" description="Polar residues" evidence="1">
    <location>
        <begin position="392"/>
        <end position="412"/>
    </location>
</feature>
<feature type="region of interest" description="Disordered" evidence="1">
    <location>
        <begin position="660"/>
        <end position="710"/>
    </location>
</feature>
<dbReference type="InterPro" id="IPR036063">
    <property type="entry name" value="Smr_dom_sf"/>
</dbReference>
<dbReference type="Pfam" id="PF13671">
    <property type="entry name" value="AAA_33"/>
    <property type="match status" value="1"/>
</dbReference>
<dbReference type="InterPro" id="IPR003892">
    <property type="entry name" value="CUE"/>
</dbReference>
<dbReference type="AlphaFoldDB" id="A0A194QN22"/>
<protein>
    <submittedName>
        <fullName evidence="4">NEDD4-binding protein 2-like 2</fullName>
    </submittedName>
</protein>
<reference evidence="4 5" key="1">
    <citation type="journal article" date="2015" name="Nat. Commun.">
        <title>Outbred genome sequencing and CRISPR/Cas9 gene editing in butterflies.</title>
        <authorList>
            <person name="Li X."/>
            <person name="Fan D."/>
            <person name="Zhang W."/>
            <person name="Liu G."/>
            <person name="Zhang L."/>
            <person name="Zhao L."/>
            <person name="Fang X."/>
            <person name="Chen L."/>
            <person name="Dong Y."/>
            <person name="Chen Y."/>
            <person name="Ding Y."/>
            <person name="Zhao R."/>
            <person name="Feng M."/>
            <person name="Zhu Y."/>
            <person name="Feng Y."/>
            <person name="Jiang X."/>
            <person name="Zhu D."/>
            <person name="Xiang H."/>
            <person name="Feng X."/>
            <person name="Li S."/>
            <person name="Wang J."/>
            <person name="Zhang G."/>
            <person name="Kronforst M.R."/>
            <person name="Wang W."/>
        </authorList>
    </citation>
    <scope>NUCLEOTIDE SEQUENCE [LARGE SCALE GENOMIC DNA]</scope>
    <source>
        <strain evidence="4">Ya'a_city_454_Pm</strain>
        <tissue evidence="4">Whole body</tissue>
    </source>
</reference>